<evidence type="ECO:0000256" key="2">
    <source>
        <dbReference type="SAM" id="SignalP"/>
    </source>
</evidence>
<reference evidence="3 4" key="1">
    <citation type="submission" date="2016-10" db="EMBL/GenBank/DDBJ databases">
        <authorList>
            <person name="Varghese N."/>
            <person name="Submissions S."/>
        </authorList>
    </citation>
    <scope>NUCLEOTIDE SEQUENCE [LARGE SCALE GENOMIC DNA]</scope>
    <source>
        <strain evidence="3 4">DSM 11449</strain>
    </source>
</reference>
<dbReference type="AlphaFoldDB" id="A0A1H2TTA7"/>
<proteinExistence type="predicted"/>
<comment type="caution">
    <text evidence="3">The sequence shown here is derived from an EMBL/GenBank/DDBJ whole genome shotgun (WGS) entry which is preliminary data.</text>
</comment>
<dbReference type="GeneID" id="85016404"/>
<feature type="compositionally biased region" description="Low complexity" evidence="1">
    <location>
        <begin position="112"/>
        <end position="122"/>
    </location>
</feature>
<evidence type="ECO:0000256" key="1">
    <source>
        <dbReference type="SAM" id="MobiDB-lite"/>
    </source>
</evidence>
<sequence length="165" mass="19463">MRYICFFTLLLLFAACKTTHPDTQSTTQVQQHDSLVQYSQERRTQTLSLDQWQEVEWEMDTGSIAPPTDTLSPFPALATFTEVKQGKAHKVVMRAPHLSVKIKRVTQQQAQDQQQIQQMHQQQRQKLHQHHFQQQEQETPQQLWWKLFWVVLAVVMATIIAKREK</sequence>
<organism evidence="3 4">
    <name type="scientific">Capnocytophaga granulosa</name>
    <dbReference type="NCBI Taxonomy" id="45242"/>
    <lineage>
        <taxon>Bacteria</taxon>
        <taxon>Pseudomonadati</taxon>
        <taxon>Bacteroidota</taxon>
        <taxon>Flavobacteriia</taxon>
        <taxon>Flavobacteriales</taxon>
        <taxon>Flavobacteriaceae</taxon>
        <taxon>Capnocytophaga</taxon>
    </lineage>
</organism>
<evidence type="ECO:0000313" key="3">
    <source>
        <dbReference type="EMBL" id="SDW47183.1"/>
    </source>
</evidence>
<name>A0A1H2TTA7_9FLAO</name>
<accession>A0A1H2TTA7</accession>
<dbReference type="EMBL" id="FNND01000002">
    <property type="protein sequence ID" value="SDW47183.1"/>
    <property type="molecule type" value="Genomic_DNA"/>
</dbReference>
<gene>
    <name evidence="3" type="ORF">SAMN05444420_102313</name>
</gene>
<keyword evidence="4" id="KW-1185">Reference proteome</keyword>
<feature type="signal peptide" evidence="2">
    <location>
        <begin position="1"/>
        <end position="20"/>
    </location>
</feature>
<dbReference type="RefSeq" id="WP_016420112.1">
    <property type="nucleotide sequence ID" value="NZ_FNND01000002.1"/>
</dbReference>
<feature type="chain" id="PRO_5028876375" description="Lipoprotein" evidence="2">
    <location>
        <begin position="21"/>
        <end position="165"/>
    </location>
</feature>
<feature type="region of interest" description="Disordered" evidence="1">
    <location>
        <begin position="112"/>
        <end position="133"/>
    </location>
</feature>
<evidence type="ECO:0008006" key="5">
    <source>
        <dbReference type="Google" id="ProtNLM"/>
    </source>
</evidence>
<keyword evidence="2" id="KW-0732">Signal</keyword>
<evidence type="ECO:0000313" key="4">
    <source>
        <dbReference type="Proteomes" id="UP000182771"/>
    </source>
</evidence>
<protein>
    <recommendedName>
        <fullName evidence="5">Lipoprotein</fullName>
    </recommendedName>
</protein>
<dbReference type="Proteomes" id="UP000182771">
    <property type="component" value="Unassembled WGS sequence"/>
</dbReference>
<dbReference type="PROSITE" id="PS51257">
    <property type="entry name" value="PROKAR_LIPOPROTEIN"/>
    <property type="match status" value="1"/>
</dbReference>